<organism evidence="1 2">
    <name type="scientific">Vibrio phage phi 1</name>
    <dbReference type="NCBI Taxonomy" id="1589297"/>
    <lineage>
        <taxon>Viruses</taxon>
        <taxon>Duplodnaviria</taxon>
        <taxon>Heunggongvirae</taxon>
        <taxon>Uroviricota</taxon>
        <taxon>Caudoviricetes</taxon>
        <taxon>Schitoviridae</taxon>
        <taxon>Pacinivirus</taxon>
        <taxon>Pacinivirus phi1</taxon>
    </lineage>
</organism>
<dbReference type="EMBL" id="KP280062">
    <property type="protein sequence ID" value="AJF40768.1"/>
    <property type="molecule type" value="Genomic_DNA"/>
</dbReference>
<sequence>MNKPELTSSIIEFASKDNAKSTRDYLTREEKSELVKEVGLDGFYLFDHYLCKSHVRNVNLDDKVIGELIGWSARKTADVRRKLIATGYMKTVTYSNYQTGQKFTKTILGKVLVQMNNAEVENLKRGNTTDITRAAITKHFGLSSWEEVMATKSYEEIYEASMLFT</sequence>
<proteinExistence type="predicted"/>
<dbReference type="Proteomes" id="UP000031803">
    <property type="component" value="Segment"/>
</dbReference>
<protein>
    <submittedName>
        <fullName evidence="1">Uncharacterized protein</fullName>
    </submittedName>
</protein>
<name>A0A0B5H8P4_9CAUD</name>
<keyword evidence="2" id="KW-1185">Reference proteome</keyword>
<accession>A0A0B5H8P4</accession>
<dbReference type="RefSeq" id="YP_009198628.1">
    <property type="nucleotide sequence ID" value="NC_028799.1"/>
</dbReference>
<gene>
    <name evidence="1" type="ORF">SBVP1_0110</name>
</gene>
<evidence type="ECO:0000313" key="1">
    <source>
        <dbReference type="EMBL" id="AJF40768.1"/>
    </source>
</evidence>
<reference evidence="1 2" key="1">
    <citation type="submission" date="2014-12" db="EMBL/GenBank/DDBJ databases">
        <title>Complete genome sequences of three Vibrio cholerae specific bacteriophages.</title>
        <authorList>
            <person name="Bhandare S.G."/>
            <person name="Warry A."/>
            <person name="Emes R.D."/>
            <person name="Hooton S.P.T."/>
            <person name="Barrow P.A."/>
            <person name="Atterbury R.J."/>
        </authorList>
    </citation>
    <scope>NUCLEOTIDE SEQUENCE [LARGE SCALE GENOMIC DNA]</scope>
</reference>
<dbReference type="KEGG" id="vg:26625706"/>
<dbReference type="OrthoDB" id="37631at10239"/>
<dbReference type="GeneID" id="26625706"/>
<evidence type="ECO:0000313" key="2">
    <source>
        <dbReference type="Proteomes" id="UP000031803"/>
    </source>
</evidence>